<comment type="caution">
    <text evidence="6">The sequence shown here is derived from an EMBL/GenBank/DDBJ whole genome shotgun (WGS) entry which is preliminary data.</text>
</comment>
<dbReference type="InterPro" id="IPR041490">
    <property type="entry name" value="KstR2_TetR_C"/>
</dbReference>
<dbReference type="PANTHER" id="PTHR30055">
    <property type="entry name" value="HTH-TYPE TRANSCRIPTIONAL REGULATOR RUTR"/>
    <property type="match status" value="1"/>
</dbReference>
<dbReference type="InterPro" id="IPR050109">
    <property type="entry name" value="HTH-type_TetR-like_transc_reg"/>
</dbReference>
<sequence length="193" mass="21089">MQQANEISAQAGADQVIVNAATELIMEGGFSAMSMRSLARKAGMQAGSLYYHFPSKVDVLEEVLDSLLQQRLNDWLSIKIRGDDVITQLDAFVSFHVNRVLRYTKEEDLLMLELKNLNGAQRATIFAQDELYTGELISIIKQGVRSGIFRVTDAAVAARALLGLLSGGATRSDGLDGSVKITLTQMSHRVLGM</sequence>
<dbReference type="Gene3D" id="1.10.357.10">
    <property type="entry name" value="Tetracycline Repressor, domain 2"/>
    <property type="match status" value="1"/>
</dbReference>
<evidence type="ECO:0000256" key="2">
    <source>
        <dbReference type="ARBA" id="ARBA00023125"/>
    </source>
</evidence>
<protein>
    <submittedName>
        <fullName evidence="6">Transcriptional regulator</fullName>
    </submittedName>
</protein>
<feature type="DNA-binding region" description="H-T-H motif" evidence="4">
    <location>
        <begin position="34"/>
        <end position="53"/>
    </location>
</feature>
<accession>A0A120BCI5</accession>
<dbReference type="InterPro" id="IPR001647">
    <property type="entry name" value="HTH_TetR"/>
</dbReference>
<dbReference type="RefSeq" id="WP_057421118.1">
    <property type="nucleotide sequence ID" value="NZ_BMZW01000051.1"/>
</dbReference>
<name>A0A120BCI5_PSEA0</name>
<evidence type="ECO:0000256" key="1">
    <source>
        <dbReference type="ARBA" id="ARBA00023015"/>
    </source>
</evidence>
<dbReference type="PANTHER" id="PTHR30055:SF234">
    <property type="entry name" value="HTH-TYPE TRANSCRIPTIONAL REGULATOR BETI"/>
    <property type="match status" value="1"/>
</dbReference>
<evidence type="ECO:0000313" key="6">
    <source>
        <dbReference type="EMBL" id="RML95286.1"/>
    </source>
</evidence>
<evidence type="ECO:0000256" key="4">
    <source>
        <dbReference type="PROSITE-ProRule" id="PRU00335"/>
    </source>
</evidence>
<proteinExistence type="predicted"/>
<evidence type="ECO:0000259" key="5">
    <source>
        <dbReference type="PROSITE" id="PS50977"/>
    </source>
</evidence>
<dbReference type="SUPFAM" id="SSF46689">
    <property type="entry name" value="Homeodomain-like"/>
    <property type="match status" value="1"/>
</dbReference>
<evidence type="ECO:0000313" key="9">
    <source>
        <dbReference type="Proteomes" id="UP000275613"/>
    </source>
</evidence>
<keyword evidence="2 4" id="KW-0238">DNA-binding</keyword>
<dbReference type="EMBL" id="RBPV01000534">
    <property type="protein sequence ID" value="RMO48400.1"/>
    <property type="molecule type" value="Genomic_DNA"/>
</dbReference>
<dbReference type="PROSITE" id="PS50977">
    <property type="entry name" value="HTH_TETR_2"/>
    <property type="match status" value="1"/>
</dbReference>
<dbReference type="PRINTS" id="PR00455">
    <property type="entry name" value="HTHTETR"/>
</dbReference>
<dbReference type="Pfam" id="PF17932">
    <property type="entry name" value="TetR_C_24"/>
    <property type="match status" value="1"/>
</dbReference>
<dbReference type="AlphaFoldDB" id="A0A120BCI5"/>
<dbReference type="InterPro" id="IPR009057">
    <property type="entry name" value="Homeodomain-like_sf"/>
</dbReference>
<dbReference type="Proteomes" id="UP000275613">
    <property type="component" value="Unassembled WGS sequence"/>
</dbReference>
<reference evidence="8 9" key="1">
    <citation type="submission" date="2018-08" db="EMBL/GenBank/DDBJ databases">
        <title>Recombination of ecologically and evolutionarily significant loci maintains genetic cohesion in the Pseudomonas syringae species complex.</title>
        <authorList>
            <person name="Dillon M."/>
            <person name="Thakur S."/>
            <person name="Almeida R.N.D."/>
            <person name="Weir B.S."/>
            <person name="Guttman D.S."/>
        </authorList>
    </citation>
    <scope>NUCLEOTIDE SEQUENCE [LARGE SCALE GENOMIC DNA]</scope>
    <source>
        <strain evidence="7 9">ICMP 4316</strain>
        <strain evidence="6 8">ICMP 8636</strain>
    </source>
</reference>
<dbReference type="EMBL" id="RBOA01000470">
    <property type="protein sequence ID" value="RML95286.1"/>
    <property type="molecule type" value="Genomic_DNA"/>
</dbReference>
<evidence type="ECO:0000313" key="8">
    <source>
        <dbReference type="Proteomes" id="UP000272627"/>
    </source>
</evidence>
<evidence type="ECO:0000313" key="7">
    <source>
        <dbReference type="EMBL" id="RMO48400.1"/>
    </source>
</evidence>
<dbReference type="GO" id="GO:0003700">
    <property type="term" value="F:DNA-binding transcription factor activity"/>
    <property type="evidence" value="ECO:0007669"/>
    <property type="project" value="TreeGrafter"/>
</dbReference>
<dbReference type="Pfam" id="PF00440">
    <property type="entry name" value="TetR_N"/>
    <property type="match status" value="1"/>
</dbReference>
<feature type="domain" description="HTH tetR-type" evidence="5">
    <location>
        <begin position="11"/>
        <end position="71"/>
    </location>
</feature>
<dbReference type="GO" id="GO:0000976">
    <property type="term" value="F:transcription cis-regulatory region binding"/>
    <property type="evidence" value="ECO:0007669"/>
    <property type="project" value="TreeGrafter"/>
</dbReference>
<keyword evidence="3" id="KW-0804">Transcription</keyword>
<dbReference type="SUPFAM" id="SSF48498">
    <property type="entry name" value="Tetracyclin repressor-like, C-terminal domain"/>
    <property type="match status" value="1"/>
</dbReference>
<keyword evidence="1" id="KW-0805">Transcription regulation</keyword>
<dbReference type="InterPro" id="IPR036271">
    <property type="entry name" value="Tet_transcr_reg_TetR-rel_C_sf"/>
</dbReference>
<evidence type="ECO:0000256" key="3">
    <source>
        <dbReference type="ARBA" id="ARBA00023163"/>
    </source>
</evidence>
<organism evidence="6 8">
    <name type="scientific">Pseudomonas amygdali pv. eriobotryae</name>
    <dbReference type="NCBI Taxonomy" id="129137"/>
    <lineage>
        <taxon>Bacteria</taxon>
        <taxon>Pseudomonadati</taxon>
        <taxon>Pseudomonadota</taxon>
        <taxon>Gammaproteobacteria</taxon>
        <taxon>Pseudomonadales</taxon>
        <taxon>Pseudomonadaceae</taxon>
        <taxon>Pseudomonas</taxon>
        <taxon>Pseudomonas amygdali</taxon>
    </lineage>
</organism>
<dbReference type="Proteomes" id="UP000272627">
    <property type="component" value="Unassembled WGS sequence"/>
</dbReference>
<gene>
    <name evidence="7" type="ORF">ALQ39_00591</name>
    <name evidence="6" type="ORF">ALQ86_01749</name>
</gene>